<reference evidence="3" key="1">
    <citation type="submission" date="2023-06" db="EMBL/GenBank/DDBJ databases">
        <title>Survivors Of The Sea: Transcriptome response of Skeletonema marinoi to long-term dormancy.</title>
        <authorList>
            <person name="Pinder M.I.M."/>
            <person name="Kourtchenko O."/>
            <person name="Robertson E.K."/>
            <person name="Larsson T."/>
            <person name="Maumus F."/>
            <person name="Osuna-Cruz C.M."/>
            <person name="Vancaester E."/>
            <person name="Stenow R."/>
            <person name="Vandepoele K."/>
            <person name="Ploug H."/>
            <person name="Bruchert V."/>
            <person name="Godhe A."/>
            <person name="Topel M."/>
        </authorList>
    </citation>
    <scope>NUCLEOTIDE SEQUENCE</scope>
    <source>
        <strain evidence="3">R05AC</strain>
    </source>
</reference>
<evidence type="ECO:0000313" key="4">
    <source>
        <dbReference type="Proteomes" id="UP001224775"/>
    </source>
</evidence>
<dbReference type="EMBL" id="JATAAI010000005">
    <property type="protein sequence ID" value="KAK1745477.1"/>
    <property type="molecule type" value="Genomic_DNA"/>
</dbReference>
<keyword evidence="2" id="KW-0472">Membrane</keyword>
<evidence type="ECO:0000313" key="3">
    <source>
        <dbReference type="EMBL" id="KAK1745477.1"/>
    </source>
</evidence>
<keyword evidence="2" id="KW-0812">Transmembrane</keyword>
<organism evidence="3 4">
    <name type="scientific">Skeletonema marinoi</name>
    <dbReference type="NCBI Taxonomy" id="267567"/>
    <lineage>
        <taxon>Eukaryota</taxon>
        <taxon>Sar</taxon>
        <taxon>Stramenopiles</taxon>
        <taxon>Ochrophyta</taxon>
        <taxon>Bacillariophyta</taxon>
        <taxon>Coscinodiscophyceae</taxon>
        <taxon>Thalassiosirophycidae</taxon>
        <taxon>Thalassiosirales</taxon>
        <taxon>Skeletonemataceae</taxon>
        <taxon>Skeletonema</taxon>
        <taxon>Skeletonema marinoi-dohrnii complex</taxon>
    </lineage>
</organism>
<feature type="transmembrane region" description="Helical" evidence="2">
    <location>
        <begin position="26"/>
        <end position="47"/>
    </location>
</feature>
<dbReference type="AlphaFoldDB" id="A0AAD8YHP6"/>
<sequence length="135" mass="15511">MGSDNDDASGKRKGRKVWLFVKNASMALTVFMFFLTVILVLDAYKFVSIRHAKFARKKVLTTLQYMDPALIEAHTGMKVLTNEEFESLNSELEETRSKIREMNGQVQQKYSLVLKAQMDLQNMKSEIEELKKVTA</sequence>
<keyword evidence="1" id="KW-0175">Coiled coil</keyword>
<feature type="coiled-coil region" evidence="1">
    <location>
        <begin position="78"/>
        <end position="133"/>
    </location>
</feature>
<keyword evidence="4" id="KW-1185">Reference proteome</keyword>
<evidence type="ECO:0000256" key="1">
    <source>
        <dbReference type="SAM" id="Coils"/>
    </source>
</evidence>
<comment type="caution">
    <text evidence="3">The sequence shown here is derived from an EMBL/GenBank/DDBJ whole genome shotgun (WGS) entry which is preliminary data.</text>
</comment>
<proteinExistence type="predicted"/>
<keyword evidence="2" id="KW-1133">Transmembrane helix</keyword>
<evidence type="ECO:0000256" key="2">
    <source>
        <dbReference type="SAM" id="Phobius"/>
    </source>
</evidence>
<accession>A0AAD8YHP6</accession>
<gene>
    <name evidence="3" type="ORF">QTG54_003401</name>
</gene>
<dbReference type="Proteomes" id="UP001224775">
    <property type="component" value="Unassembled WGS sequence"/>
</dbReference>
<protein>
    <submittedName>
        <fullName evidence="3">Uncharacterized protein</fullName>
    </submittedName>
</protein>
<name>A0AAD8YHP6_9STRA</name>